<evidence type="ECO:0000313" key="2">
    <source>
        <dbReference type="Proteomes" id="UP001193389"/>
    </source>
</evidence>
<organism evidence="1 2">
    <name type="scientific">Aquipluma nitroreducens</name>
    <dbReference type="NCBI Taxonomy" id="2010828"/>
    <lineage>
        <taxon>Bacteria</taxon>
        <taxon>Pseudomonadati</taxon>
        <taxon>Bacteroidota</taxon>
        <taxon>Bacteroidia</taxon>
        <taxon>Marinilabiliales</taxon>
        <taxon>Prolixibacteraceae</taxon>
        <taxon>Aquipluma</taxon>
    </lineage>
</organism>
<dbReference type="EMBL" id="AP018694">
    <property type="protein sequence ID" value="BBE17098.1"/>
    <property type="molecule type" value="Genomic_DNA"/>
</dbReference>
<reference evidence="1" key="1">
    <citation type="journal article" date="2020" name="Int. J. Syst. Evol. Microbiol.">
        <title>Aquipluma nitroreducens gen. nov. sp. nov., a novel facultatively anaerobic bacterium isolated from a freshwater lake.</title>
        <authorList>
            <person name="Watanabe M."/>
            <person name="Kojima H."/>
            <person name="Fukui M."/>
        </authorList>
    </citation>
    <scope>NUCLEOTIDE SEQUENCE</scope>
    <source>
        <strain evidence="1">MeG22</strain>
    </source>
</reference>
<accession>A0A5K7S6C8</accession>
<dbReference type="AlphaFoldDB" id="A0A5K7S6C8"/>
<name>A0A5K7S6C8_9BACT</name>
<keyword evidence="2" id="KW-1185">Reference proteome</keyword>
<evidence type="ECO:0000313" key="1">
    <source>
        <dbReference type="EMBL" id="BBE17098.1"/>
    </source>
</evidence>
<gene>
    <name evidence="1" type="ORF">AQPE_1247</name>
</gene>
<protein>
    <submittedName>
        <fullName evidence="1">Uncharacterized protein</fullName>
    </submittedName>
</protein>
<proteinExistence type="predicted"/>
<dbReference type="KEGG" id="anf:AQPE_1247"/>
<sequence>MVIIVCYVLVKSFNKSLPEFWFFRERLARFAVLGTVETVFRKIINK</sequence>
<dbReference type="Proteomes" id="UP001193389">
    <property type="component" value="Chromosome"/>
</dbReference>